<feature type="region of interest" description="Disordered" evidence="1">
    <location>
        <begin position="111"/>
        <end position="268"/>
    </location>
</feature>
<evidence type="ECO:0000313" key="3">
    <source>
        <dbReference type="Proteomes" id="UP000256645"/>
    </source>
</evidence>
<name>A0A3D8SSG4_9HELO</name>
<feature type="compositionally biased region" description="Basic and acidic residues" evidence="1">
    <location>
        <begin position="128"/>
        <end position="137"/>
    </location>
</feature>
<sequence length="554" mass="60841">MSRNLRHKQPATPGRKTVRRSSRTTDTSDDDYAGVDLISDSEEEEPDVEVAEEQAIIDSEEDDDAPTPRPSVDEQSWEGFDTTSQDDVLGGDGAFFDDHMARMNKPDIDTQITAWNATNGQTDDEDTPEARRVRFDLGSDSSDSLSDNDDSIFPDIFLDQNSLDPAFRKIIENGDEADDDPASSNDGSYWDFRGSDAEDAADGSDNEDNKSQSSVSSSGYETDEGETTEEDLPPERYISGRSVLAQPSSDDSDSESEEDITVIRRKFRPAPRGPKLGSWVADRSKPFAILDNHGKTLIMFKAKARRFSFSAGSNRVPIGYASEGDAETPGVEHMSPMMSDSANLMMSAMWPTMDNTLGGQVLGPPEAFYPHVSVNADGSYAQDSLSSYDEDDMDDEDLWNVEDFLEFGDNTTDDEAEAADEEDDSENTTADPLSSTPARPRTANEEDQVHPLLNHFNSGVVGAFRRNQTRHQLLSRNAATRESLAFSGPYRQGTLRGIKGGRLAAANTPITPLRRQKLPKPGPLPSSPGSPLASHKKRKFSGEQNSHKRTRSLV</sequence>
<gene>
    <name evidence="2" type="ORF">BP6252_01292</name>
</gene>
<accession>A0A3D8SSG4</accession>
<protein>
    <submittedName>
        <fullName evidence="2">Uncharacterized protein</fullName>
    </submittedName>
</protein>
<feature type="region of interest" description="Disordered" evidence="1">
    <location>
        <begin position="414"/>
        <end position="452"/>
    </location>
</feature>
<feature type="region of interest" description="Disordered" evidence="1">
    <location>
        <begin position="490"/>
        <end position="554"/>
    </location>
</feature>
<feature type="compositionally biased region" description="Polar residues" evidence="1">
    <location>
        <begin position="111"/>
        <end position="121"/>
    </location>
</feature>
<dbReference type="OrthoDB" id="5399183at2759"/>
<evidence type="ECO:0000256" key="1">
    <source>
        <dbReference type="SAM" id="MobiDB-lite"/>
    </source>
</evidence>
<dbReference type="AlphaFoldDB" id="A0A3D8SSG4"/>
<keyword evidence="3" id="KW-1185">Reference proteome</keyword>
<feature type="compositionally biased region" description="Acidic residues" evidence="1">
    <location>
        <begin position="27"/>
        <end position="52"/>
    </location>
</feature>
<feature type="compositionally biased region" description="Acidic residues" evidence="1">
    <location>
        <begin position="414"/>
        <end position="426"/>
    </location>
</feature>
<dbReference type="EMBL" id="PDLM01000001">
    <property type="protein sequence ID" value="RDW89260.1"/>
    <property type="molecule type" value="Genomic_DNA"/>
</dbReference>
<comment type="caution">
    <text evidence="2">The sequence shown here is derived from an EMBL/GenBank/DDBJ whole genome shotgun (WGS) entry which is preliminary data.</text>
</comment>
<organism evidence="2 3">
    <name type="scientific">Coleophoma cylindrospora</name>
    <dbReference type="NCBI Taxonomy" id="1849047"/>
    <lineage>
        <taxon>Eukaryota</taxon>
        <taxon>Fungi</taxon>
        <taxon>Dikarya</taxon>
        <taxon>Ascomycota</taxon>
        <taxon>Pezizomycotina</taxon>
        <taxon>Leotiomycetes</taxon>
        <taxon>Helotiales</taxon>
        <taxon>Dermateaceae</taxon>
        <taxon>Coleophoma</taxon>
    </lineage>
</organism>
<feature type="compositionally biased region" description="Acidic residues" evidence="1">
    <location>
        <begin position="197"/>
        <end position="206"/>
    </location>
</feature>
<feature type="compositionally biased region" description="Acidic residues" evidence="1">
    <location>
        <begin position="221"/>
        <end position="232"/>
    </location>
</feature>
<feature type="compositionally biased region" description="Acidic residues" evidence="1">
    <location>
        <begin position="250"/>
        <end position="260"/>
    </location>
</feature>
<reference evidence="2 3" key="1">
    <citation type="journal article" date="2018" name="IMA Fungus">
        <title>IMA Genome-F 9: Draft genome sequence of Annulohypoxylon stygium, Aspergillus mulundensis, Berkeleyomyces basicola (syn. Thielaviopsis basicola), Ceratocystis smalleyi, two Cercospora beticola strains, Coleophoma cylindrospora, Fusarium fracticaudum, Phialophora cf. hyalina, and Morchella septimelata.</title>
        <authorList>
            <person name="Wingfield B.D."/>
            <person name="Bills G.F."/>
            <person name="Dong Y."/>
            <person name="Huang W."/>
            <person name="Nel W.J."/>
            <person name="Swalarsk-Parry B.S."/>
            <person name="Vaghefi N."/>
            <person name="Wilken P.M."/>
            <person name="An Z."/>
            <person name="de Beer Z.W."/>
            <person name="De Vos L."/>
            <person name="Chen L."/>
            <person name="Duong T.A."/>
            <person name="Gao Y."/>
            <person name="Hammerbacher A."/>
            <person name="Kikkert J.R."/>
            <person name="Li Y."/>
            <person name="Li H."/>
            <person name="Li K."/>
            <person name="Li Q."/>
            <person name="Liu X."/>
            <person name="Ma X."/>
            <person name="Naidoo K."/>
            <person name="Pethybridge S.J."/>
            <person name="Sun J."/>
            <person name="Steenkamp E.T."/>
            <person name="van der Nest M.A."/>
            <person name="van Wyk S."/>
            <person name="Wingfield M.J."/>
            <person name="Xiong C."/>
            <person name="Yue Q."/>
            <person name="Zhang X."/>
        </authorList>
    </citation>
    <scope>NUCLEOTIDE SEQUENCE [LARGE SCALE GENOMIC DNA]</scope>
    <source>
        <strain evidence="2 3">BP6252</strain>
    </source>
</reference>
<proteinExistence type="predicted"/>
<evidence type="ECO:0000313" key="2">
    <source>
        <dbReference type="EMBL" id="RDW89260.1"/>
    </source>
</evidence>
<dbReference type="Proteomes" id="UP000256645">
    <property type="component" value="Unassembled WGS sequence"/>
</dbReference>
<feature type="region of interest" description="Disordered" evidence="1">
    <location>
        <begin position="1"/>
        <end position="89"/>
    </location>
</feature>